<evidence type="ECO:0000313" key="3">
    <source>
        <dbReference type="EMBL" id="KAA1090687.1"/>
    </source>
</evidence>
<sequence length="692" mass="80275">MRRFIIRTITTTTTTTTQEPQLSELEKLRPSRLTKYLPVTNPLWYIDQIRATNKRLNRAFTKTQLLQLIKQTNNNNHFNKNTPKQSLISFILFEHWALTNPAQIPVDQSFKSLLRNFRSNQQTHPLTSQETFLLRLERTTTPSKNNLVDRLARAHNVTISLSLQQEQLTVFGQMKDRLKFWTDFERTRRTIHKQLVHLPPQKELSSITLNHLGELANCYLEQTEEHAQKNTLLAYAFDPNNLAKRVSDVVQRFRILSTEYDHTPLLIDIPETSNSPLGFLPFSYPFELEWPHHLTFDRKCFSRFASASGPSTTTTTTSNSIQSQGSRGPDLLDQIDLDHLLSSSLPILTRRSSSSDLISLQDWINQSLSISDSTQKGTIECKIYQGHYLKAKDSSSSLLDQSLLIPSPPPPPLGQHLDEQDGLIHHLRSFWTSNFIAPSPRTPQFIFLKSSRHPIKSRILSKKQQQQQQHQAIENETEEREREIEEERQTEVYVSLDPTKHQQQATDPERKEEDPQWMLTTYEVIRKRPNKDRLLDLDQDQENQEEEEEVVDKVVKRRMVILRPHQSTDLMVEVEERIRLDVEPGHFRAAKILEPEERDTEQTGDQRTPSCSSHREKYLLLRRAGSRLLSSPVNQDLHEDCVELPQEINLVQKSPRLVSVIHSSVDTLVPRDRILGQLVAHHHHHIKFSPPS</sequence>
<proteinExistence type="predicted"/>
<evidence type="ECO:0000313" key="5">
    <source>
        <dbReference type="Proteomes" id="UP000325313"/>
    </source>
</evidence>
<dbReference type="AlphaFoldDB" id="A0A5B0MA84"/>
<dbReference type="Proteomes" id="UP000325313">
    <property type="component" value="Unassembled WGS sequence"/>
</dbReference>
<dbReference type="EMBL" id="VDEP01000473">
    <property type="protein sequence ID" value="KAA1074097.1"/>
    <property type="molecule type" value="Genomic_DNA"/>
</dbReference>
<evidence type="ECO:0000256" key="1">
    <source>
        <dbReference type="SAM" id="MobiDB-lite"/>
    </source>
</evidence>
<feature type="compositionally biased region" description="Polar residues" evidence="1">
    <location>
        <begin position="603"/>
        <end position="612"/>
    </location>
</feature>
<protein>
    <submittedName>
        <fullName evidence="2">Uncharacterized protein</fullName>
    </submittedName>
</protein>
<keyword evidence="4" id="KW-1185">Reference proteome</keyword>
<dbReference type="EMBL" id="VSWC01000092">
    <property type="protein sequence ID" value="KAA1090687.1"/>
    <property type="molecule type" value="Genomic_DNA"/>
</dbReference>
<feature type="compositionally biased region" description="Basic and acidic residues" evidence="1">
    <location>
        <begin position="479"/>
        <end position="490"/>
    </location>
</feature>
<feature type="region of interest" description="Disordered" evidence="1">
    <location>
        <begin position="458"/>
        <end position="515"/>
    </location>
</feature>
<evidence type="ECO:0000313" key="2">
    <source>
        <dbReference type="EMBL" id="KAA1074097.1"/>
    </source>
</evidence>
<evidence type="ECO:0000313" key="4">
    <source>
        <dbReference type="Proteomes" id="UP000324748"/>
    </source>
</evidence>
<comment type="caution">
    <text evidence="2">The sequence shown here is derived from an EMBL/GenBank/DDBJ whole genome shotgun (WGS) entry which is preliminary data.</text>
</comment>
<name>A0A5B0MA84_PUCGR</name>
<gene>
    <name evidence="3" type="ORF">PGT21_010705</name>
    <name evidence="2" type="ORF">PGTUg99_016833</name>
</gene>
<feature type="region of interest" description="Disordered" evidence="1">
    <location>
        <begin position="307"/>
        <end position="328"/>
    </location>
</feature>
<organism evidence="2 5">
    <name type="scientific">Puccinia graminis f. sp. tritici</name>
    <dbReference type="NCBI Taxonomy" id="56615"/>
    <lineage>
        <taxon>Eukaryota</taxon>
        <taxon>Fungi</taxon>
        <taxon>Dikarya</taxon>
        <taxon>Basidiomycota</taxon>
        <taxon>Pucciniomycotina</taxon>
        <taxon>Pucciniomycetes</taxon>
        <taxon>Pucciniales</taxon>
        <taxon>Pucciniaceae</taxon>
        <taxon>Puccinia</taxon>
    </lineage>
</organism>
<dbReference type="Proteomes" id="UP000324748">
    <property type="component" value="Unassembled WGS sequence"/>
</dbReference>
<dbReference type="OrthoDB" id="2507605at2759"/>
<accession>A0A5B0MA84</accession>
<reference evidence="4 5" key="1">
    <citation type="submission" date="2019-05" db="EMBL/GenBank/DDBJ databases">
        <title>Emergence of the Ug99 lineage of the wheat stem rust pathogen through somatic hybridization.</title>
        <authorList>
            <person name="Li F."/>
            <person name="Upadhyaya N.M."/>
            <person name="Sperschneider J."/>
            <person name="Matny O."/>
            <person name="Nguyen-Phuc H."/>
            <person name="Mago R."/>
            <person name="Raley C."/>
            <person name="Miller M.E."/>
            <person name="Silverstein K.A.T."/>
            <person name="Henningsen E."/>
            <person name="Hirsch C.D."/>
            <person name="Visser B."/>
            <person name="Pretorius Z.A."/>
            <person name="Steffenson B.J."/>
            <person name="Schwessinger B."/>
            <person name="Dodds P.N."/>
            <person name="Figueroa M."/>
        </authorList>
    </citation>
    <scope>NUCLEOTIDE SEQUENCE [LARGE SCALE GENOMIC DNA]</scope>
    <source>
        <strain evidence="3">21-0</strain>
        <strain evidence="2 5">Ug99</strain>
    </source>
</reference>
<feature type="region of interest" description="Disordered" evidence="1">
    <location>
        <begin position="594"/>
        <end position="613"/>
    </location>
</feature>